<dbReference type="SUPFAM" id="SSF51004">
    <property type="entry name" value="C-terminal (heme d1) domain of cytochrome cd1-nitrite reductase"/>
    <property type="match status" value="1"/>
</dbReference>
<dbReference type="RefSeq" id="WP_091411025.1">
    <property type="nucleotide sequence ID" value="NZ_LT629749.1"/>
</dbReference>
<dbReference type="InterPro" id="IPR015943">
    <property type="entry name" value="WD40/YVTN_repeat-like_dom_sf"/>
</dbReference>
<accession>A0A1H1PU99</accession>
<evidence type="ECO:0000313" key="3">
    <source>
        <dbReference type="Proteomes" id="UP000199092"/>
    </source>
</evidence>
<comment type="similarity">
    <text evidence="1">Belongs to the cycloisomerase 2 family.</text>
</comment>
<protein>
    <submittedName>
        <fullName evidence="2">6-phosphogluconolactonase, cycloisomerase 2 family</fullName>
    </submittedName>
</protein>
<sequence length="350" mass="35852">MQPEVGTPLPGQVVIGGYTADGDEDAVGLTSWRPRPDGAGLAEVGRLALADPTYLVAHPTRPWLFVAGESDPGQVSSVALGADGSLTLLSTVPTGGSGSCHLALAADGRHVVVADYGSGTVCSVPVGADGRLGERTGFWRFAGSGPDPGRQEAPHAHQVVVVGDELLVADLGTDRVHRLRLSADGDLAEAGPAVPLPAGSGPRHLVVVEDHLVVAAELSGELWLGRRASDGGWTELDRVPCTAHPAGGELYPSALRADGDTVVVANRGPGTVATFALDRVAGTLRLVDERSGGGRWPRDLVVGDALLWVANQTDDVVTVLARDADPGAEPVLTVRSQAPACVVLVPAAGR</sequence>
<dbReference type="InterPro" id="IPR050282">
    <property type="entry name" value="Cycloisomerase_2"/>
</dbReference>
<evidence type="ECO:0000256" key="1">
    <source>
        <dbReference type="ARBA" id="ARBA00005564"/>
    </source>
</evidence>
<name>A0A1H1PU99_9ACTN</name>
<gene>
    <name evidence="2" type="ORF">SAMN04488543_1169</name>
</gene>
<dbReference type="OrthoDB" id="9790815at2"/>
<dbReference type="Pfam" id="PF10282">
    <property type="entry name" value="Lactonase"/>
    <property type="match status" value="1"/>
</dbReference>
<evidence type="ECO:0000313" key="2">
    <source>
        <dbReference type="EMBL" id="SDS14750.1"/>
    </source>
</evidence>
<dbReference type="PANTHER" id="PTHR30344">
    <property type="entry name" value="6-PHOSPHOGLUCONOLACTONASE-RELATED"/>
    <property type="match status" value="1"/>
</dbReference>
<organism evidence="2 3">
    <name type="scientific">Friedmanniella luteola</name>
    <dbReference type="NCBI Taxonomy" id="546871"/>
    <lineage>
        <taxon>Bacteria</taxon>
        <taxon>Bacillati</taxon>
        <taxon>Actinomycetota</taxon>
        <taxon>Actinomycetes</taxon>
        <taxon>Propionibacteriales</taxon>
        <taxon>Nocardioidaceae</taxon>
        <taxon>Friedmanniella</taxon>
    </lineage>
</organism>
<dbReference type="EMBL" id="LT629749">
    <property type="protein sequence ID" value="SDS14750.1"/>
    <property type="molecule type" value="Genomic_DNA"/>
</dbReference>
<dbReference type="GO" id="GO:0017057">
    <property type="term" value="F:6-phosphogluconolactonase activity"/>
    <property type="evidence" value="ECO:0007669"/>
    <property type="project" value="TreeGrafter"/>
</dbReference>
<dbReference type="InterPro" id="IPR011048">
    <property type="entry name" value="Haem_d1_sf"/>
</dbReference>
<reference evidence="2 3" key="1">
    <citation type="submission" date="2016-10" db="EMBL/GenBank/DDBJ databases">
        <authorList>
            <person name="de Groot N.N."/>
        </authorList>
    </citation>
    <scope>NUCLEOTIDE SEQUENCE [LARGE SCALE GENOMIC DNA]</scope>
    <source>
        <strain evidence="2 3">DSM 21741</strain>
    </source>
</reference>
<dbReference type="PANTHER" id="PTHR30344:SF1">
    <property type="entry name" value="6-PHOSPHOGLUCONOLACTONASE"/>
    <property type="match status" value="1"/>
</dbReference>
<dbReference type="InterPro" id="IPR019405">
    <property type="entry name" value="Lactonase_7-beta_prop"/>
</dbReference>
<dbReference type="GO" id="GO:0016853">
    <property type="term" value="F:isomerase activity"/>
    <property type="evidence" value="ECO:0007669"/>
    <property type="project" value="UniProtKB-KW"/>
</dbReference>
<dbReference type="AlphaFoldDB" id="A0A1H1PU99"/>
<proteinExistence type="inferred from homology"/>
<dbReference type="STRING" id="546871.SAMN04488543_1169"/>
<dbReference type="Gene3D" id="2.130.10.10">
    <property type="entry name" value="YVTN repeat-like/Quinoprotein amine dehydrogenase"/>
    <property type="match status" value="1"/>
</dbReference>
<keyword evidence="3" id="KW-1185">Reference proteome</keyword>
<keyword evidence="2" id="KW-0413">Isomerase</keyword>
<dbReference type="Proteomes" id="UP000199092">
    <property type="component" value="Chromosome I"/>
</dbReference>